<dbReference type="PANTHER" id="PTHR33608">
    <property type="entry name" value="BLL2464 PROTEIN"/>
    <property type="match status" value="1"/>
</dbReference>
<dbReference type="PANTHER" id="PTHR33608:SF6">
    <property type="entry name" value="BLL2464 PROTEIN"/>
    <property type="match status" value="1"/>
</dbReference>
<organism evidence="2 3">
    <name type="scientific">Nocardioides aquaticus</name>
    <dbReference type="NCBI Taxonomy" id="160826"/>
    <lineage>
        <taxon>Bacteria</taxon>
        <taxon>Bacillati</taxon>
        <taxon>Actinomycetota</taxon>
        <taxon>Actinomycetes</taxon>
        <taxon>Propionibacteriales</taxon>
        <taxon>Nocardioidaceae</taxon>
        <taxon>Nocardioides</taxon>
    </lineage>
</organism>
<evidence type="ECO:0000313" key="3">
    <source>
        <dbReference type="Proteomes" id="UP000679307"/>
    </source>
</evidence>
<feature type="domain" description="DUF58" evidence="1">
    <location>
        <begin position="41"/>
        <end position="232"/>
    </location>
</feature>
<sequence length="303" mass="32168">MTALVPRVQARLALPAHRLVRGMLEGGYAAVHTGRGIELADLRPYVRGDDPKDLEPKASARSGELLVKRYVADRRHTALLVVPTGRSMAAHRRPGPDGTGAGATAKRDLAALVAGLVGWLAVRHGDAVSLAHGDAGGHHVLRPAGGAAHLERCLQAAHAATTSEAAPTDLVGLLQHVARTVRRRTILLVVCDDVDASPDLVVVLRRLVAQHEVLVAGIGELDPTDPALAGGTWDLDAGAPLPSWLREDRRLRSEHAAGTAVRTRALAEAAAAAGASYERVGDEDDAVRAVLRLLERHRRGRRR</sequence>
<gene>
    <name evidence="2" type="ORF">ENKNEFLB_00954</name>
</gene>
<dbReference type="EMBL" id="CP075371">
    <property type="protein sequence ID" value="QVT78576.1"/>
    <property type="molecule type" value="Genomic_DNA"/>
</dbReference>
<evidence type="ECO:0000259" key="1">
    <source>
        <dbReference type="Pfam" id="PF01882"/>
    </source>
</evidence>
<protein>
    <recommendedName>
        <fullName evidence="1">DUF58 domain-containing protein</fullName>
    </recommendedName>
</protein>
<evidence type="ECO:0000313" key="2">
    <source>
        <dbReference type="EMBL" id="QVT78576.1"/>
    </source>
</evidence>
<dbReference type="Proteomes" id="UP000679307">
    <property type="component" value="Chromosome"/>
</dbReference>
<reference evidence="2 3" key="1">
    <citation type="submission" date="2021-05" db="EMBL/GenBank/DDBJ databases">
        <title>Complete genome of Nocardioides aquaticus KCTC 9944T isolated from meromictic and hypersaline Ekho Lake, Antarctica.</title>
        <authorList>
            <person name="Hwang K."/>
            <person name="Kim K.M."/>
            <person name="Choe H."/>
        </authorList>
    </citation>
    <scope>NUCLEOTIDE SEQUENCE [LARGE SCALE GENOMIC DNA]</scope>
    <source>
        <strain evidence="2 3">KCTC 9944</strain>
    </source>
</reference>
<dbReference type="RefSeq" id="WP_214058147.1">
    <property type="nucleotide sequence ID" value="NZ_CP075371.1"/>
</dbReference>
<name>A0ABX8EDL4_9ACTN</name>
<proteinExistence type="predicted"/>
<dbReference type="InterPro" id="IPR002881">
    <property type="entry name" value="DUF58"/>
</dbReference>
<keyword evidence="3" id="KW-1185">Reference proteome</keyword>
<accession>A0ABX8EDL4</accession>
<dbReference type="Pfam" id="PF01882">
    <property type="entry name" value="DUF58"/>
    <property type="match status" value="1"/>
</dbReference>